<organism evidence="1">
    <name type="scientific">Siphoviridae sp. ct6d71</name>
    <dbReference type="NCBI Taxonomy" id="2826298"/>
    <lineage>
        <taxon>Viruses</taxon>
        <taxon>Duplodnaviria</taxon>
        <taxon>Heunggongvirae</taxon>
        <taxon>Uroviricota</taxon>
        <taxon>Caudoviricetes</taxon>
    </lineage>
</organism>
<proteinExistence type="predicted"/>
<reference evidence="1" key="1">
    <citation type="journal article" date="2021" name="Proc. Natl. Acad. Sci. U.S.A.">
        <title>A Catalog of Tens of Thousands of Viruses from Human Metagenomes Reveals Hidden Associations with Chronic Diseases.</title>
        <authorList>
            <person name="Tisza M.J."/>
            <person name="Buck C.B."/>
        </authorList>
    </citation>
    <scope>NUCLEOTIDE SEQUENCE</scope>
    <source>
        <strain evidence="1">Ct6d71</strain>
    </source>
</reference>
<name>A0A8S5R2Q2_9CAUD</name>
<sequence length="72" mass="8400">MKKWYVGKVSAEGDRVFTFQATDEEYRAIQDFVDASTNNVFINEIRSGVVYVYKKSFDSKEEAEKFYGGSWH</sequence>
<accession>A0A8S5R2Q2</accession>
<dbReference type="EMBL" id="BK015797">
    <property type="protein sequence ID" value="DAE25369.1"/>
    <property type="molecule type" value="Genomic_DNA"/>
</dbReference>
<evidence type="ECO:0000313" key="1">
    <source>
        <dbReference type="EMBL" id="DAE25369.1"/>
    </source>
</evidence>
<protein>
    <submittedName>
        <fullName evidence="1">Uncharacterized protein</fullName>
    </submittedName>
</protein>